<dbReference type="Gene3D" id="3.65.10.20">
    <property type="entry name" value="RNA 3'-terminal phosphate cyclase domain"/>
    <property type="match status" value="1"/>
</dbReference>
<reference evidence="2 3" key="1">
    <citation type="journal article" date="2023" name="Plants (Basel)">
        <title>Bridging the Gap: Combining Genomics and Transcriptomics Approaches to Understand Stylosanthes scabra, an Orphan Legume from the Brazilian Caatinga.</title>
        <authorList>
            <person name="Ferreira-Neto J.R.C."/>
            <person name="da Silva M.D."/>
            <person name="Binneck E."/>
            <person name="de Melo N.F."/>
            <person name="da Silva R.H."/>
            <person name="de Melo A.L.T.M."/>
            <person name="Pandolfi V."/>
            <person name="Bustamante F.O."/>
            <person name="Brasileiro-Vidal A.C."/>
            <person name="Benko-Iseppon A.M."/>
        </authorList>
    </citation>
    <scope>NUCLEOTIDE SEQUENCE [LARGE SCALE GENOMIC DNA]</scope>
    <source>
        <tissue evidence="2">Leaves</tissue>
    </source>
</reference>
<protein>
    <recommendedName>
        <fullName evidence="1">RNA 3'-terminal phosphate cyclase domain-containing protein</fullName>
    </recommendedName>
</protein>
<dbReference type="PANTHER" id="PTHR11096:SF1">
    <property type="entry name" value="RNA 3'-TERMINAL PHOSPHATE CYCLASE-LIKE PROTEIN"/>
    <property type="match status" value="1"/>
</dbReference>
<comment type="caution">
    <text evidence="2">The sequence shown here is derived from an EMBL/GenBank/DDBJ whole genome shotgun (WGS) entry which is preliminary data.</text>
</comment>
<keyword evidence="3" id="KW-1185">Reference proteome</keyword>
<dbReference type="SUPFAM" id="SSF55205">
    <property type="entry name" value="EPT/RTPC-like"/>
    <property type="match status" value="1"/>
</dbReference>
<evidence type="ECO:0000259" key="1">
    <source>
        <dbReference type="Pfam" id="PF01137"/>
    </source>
</evidence>
<name>A0ABU6UL64_9FABA</name>
<dbReference type="PANTHER" id="PTHR11096">
    <property type="entry name" value="RNA 3' TERMINAL PHOSPHATE CYCLASE"/>
    <property type="match status" value="1"/>
</dbReference>
<sequence>MKAEYKRLKGSQSFRQRLLLATLSSTPIIIDDIRADETWPGLHNHEISLLRLFETVSDDCHVQINETGTKLKYKPGIIMGGTQYRPHDCGVSRSIAYFLEPLILLGLFAKKPLTITLK</sequence>
<evidence type="ECO:0000313" key="2">
    <source>
        <dbReference type="EMBL" id="MED6161986.1"/>
    </source>
</evidence>
<dbReference type="InterPro" id="IPR013792">
    <property type="entry name" value="RNA3'P_cycl/enolpyr_Trfase_a/b"/>
</dbReference>
<dbReference type="Pfam" id="PF01137">
    <property type="entry name" value="RTC"/>
    <property type="match status" value="1"/>
</dbReference>
<feature type="non-terminal residue" evidence="2">
    <location>
        <position position="118"/>
    </location>
</feature>
<evidence type="ECO:0000313" key="3">
    <source>
        <dbReference type="Proteomes" id="UP001341840"/>
    </source>
</evidence>
<dbReference type="InterPro" id="IPR023797">
    <property type="entry name" value="RNA3'_phos_cyclase_dom"/>
</dbReference>
<accession>A0ABU6UL64</accession>
<proteinExistence type="predicted"/>
<organism evidence="2 3">
    <name type="scientific">Stylosanthes scabra</name>
    <dbReference type="NCBI Taxonomy" id="79078"/>
    <lineage>
        <taxon>Eukaryota</taxon>
        <taxon>Viridiplantae</taxon>
        <taxon>Streptophyta</taxon>
        <taxon>Embryophyta</taxon>
        <taxon>Tracheophyta</taxon>
        <taxon>Spermatophyta</taxon>
        <taxon>Magnoliopsida</taxon>
        <taxon>eudicotyledons</taxon>
        <taxon>Gunneridae</taxon>
        <taxon>Pentapetalae</taxon>
        <taxon>rosids</taxon>
        <taxon>fabids</taxon>
        <taxon>Fabales</taxon>
        <taxon>Fabaceae</taxon>
        <taxon>Papilionoideae</taxon>
        <taxon>50 kb inversion clade</taxon>
        <taxon>dalbergioids sensu lato</taxon>
        <taxon>Dalbergieae</taxon>
        <taxon>Pterocarpus clade</taxon>
        <taxon>Stylosanthes</taxon>
    </lineage>
</organism>
<dbReference type="Proteomes" id="UP001341840">
    <property type="component" value="Unassembled WGS sequence"/>
</dbReference>
<feature type="domain" description="RNA 3'-terminal phosphate cyclase" evidence="1">
    <location>
        <begin position="8"/>
        <end position="118"/>
    </location>
</feature>
<gene>
    <name evidence="2" type="ORF">PIB30_066111</name>
</gene>
<dbReference type="InterPro" id="IPR037136">
    <property type="entry name" value="RNA3'_phos_cyclase_dom_sf"/>
</dbReference>
<dbReference type="InterPro" id="IPR000228">
    <property type="entry name" value="RNA3'_term_phos_cyc"/>
</dbReference>
<dbReference type="EMBL" id="JASCZI010121498">
    <property type="protein sequence ID" value="MED6161986.1"/>
    <property type="molecule type" value="Genomic_DNA"/>
</dbReference>